<name>A0AAI8YN19_9PEZI</name>
<dbReference type="InterPro" id="IPR036673">
    <property type="entry name" value="Cyanovirin-N_sf"/>
</dbReference>
<reference evidence="3" key="1">
    <citation type="submission" date="2023-10" db="EMBL/GenBank/DDBJ databases">
        <authorList>
            <person name="Hackl T."/>
        </authorList>
    </citation>
    <scope>NUCLEOTIDE SEQUENCE</scope>
</reference>
<dbReference type="EMBL" id="CAUWAG010000018">
    <property type="protein sequence ID" value="CAJ2510641.1"/>
    <property type="molecule type" value="Genomic_DNA"/>
</dbReference>
<dbReference type="Proteomes" id="UP001295740">
    <property type="component" value="Unassembled WGS sequence"/>
</dbReference>
<comment type="caution">
    <text evidence="3">The sequence shown here is derived from an EMBL/GenBank/DDBJ whole genome shotgun (WGS) entry which is preliminary data.</text>
</comment>
<dbReference type="AlphaFoldDB" id="A0AAI8YN19"/>
<gene>
    <name evidence="3" type="ORF">KHLLAP_LOCUS11109</name>
</gene>
<evidence type="ECO:0000313" key="4">
    <source>
        <dbReference type="Proteomes" id="UP001295740"/>
    </source>
</evidence>
<feature type="chain" id="PRO_5042484522" evidence="1">
    <location>
        <begin position="27"/>
        <end position="143"/>
    </location>
</feature>
<dbReference type="Pfam" id="PF08881">
    <property type="entry name" value="CVNH"/>
    <property type="match status" value="1"/>
</dbReference>
<dbReference type="InterPro" id="IPR011058">
    <property type="entry name" value="Cyanovirin-N"/>
</dbReference>
<proteinExistence type="predicted"/>
<dbReference type="Gene3D" id="2.30.60.10">
    <property type="entry name" value="Cyanovirin-N"/>
    <property type="match status" value="1"/>
</dbReference>
<evidence type="ECO:0000256" key="1">
    <source>
        <dbReference type="SAM" id="SignalP"/>
    </source>
</evidence>
<evidence type="ECO:0000259" key="2">
    <source>
        <dbReference type="Pfam" id="PF08881"/>
    </source>
</evidence>
<accession>A0AAI8YN19</accession>
<evidence type="ECO:0000313" key="3">
    <source>
        <dbReference type="EMBL" id="CAJ2510641.1"/>
    </source>
</evidence>
<feature type="domain" description="Cyanovirin-N" evidence="2">
    <location>
        <begin position="27"/>
        <end position="120"/>
    </location>
</feature>
<dbReference type="SUPFAM" id="SSF51322">
    <property type="entry name" value="Cyanovirin-N"/>
    <property type="match status" value="1"/>
</dbReference>
<feature type="signal peptide" evidence="1">
    <location>
        <begin position="1"/>
        <end position="26"/>
    </location>
</feature>
<sequence>MAPPLIHIISLISLDLALLPSPPTTGFKDSCDDTWVAWYNTYITVKCDIKTDKGSQRAWTTIDMSGCYTNYDGSLIFTIEGNAGGSCESCARCGGDEGCWTCQCHRDDTTMKNSTLQLGSGLGGDYCGGPGFPPGVTGPPTRV</sequence>
<keyword evidence="4" id="KW-1185">Reference proteome</keyword>
<protein>
    <submittedName>
        <fullName evidence="3">Uu.00g062660.m01.CDS01</fullName>
    </submittedName>
</protein>
<organism evidence="3 4">
    <name type="scientific">Anthostomella pinea</name>
    <dbReference type="NCBI Taxonomy" id="933095"/>
    <lineage>
        <taxon>Eukaryota</taxon>
        <taxon>Fungi</taxon>
        <taxon>Dikarya</taxon>
        <taxon>Ascomycota</taxon>
        <taxon>Pezizomycotina</taxon>
        <taxon>Sordariomycetes</taxon>
        <taxon>Xylariomycetidae</taxon>
        <taxon>Xylariales</taxon>
        <taxon>Xylariaceae</taxon>
        <taxon>Anthostomella</taxon>
    </lineage>
</organism>
<keyword evidence="1" id="KW-0732">Signal</keyword>